<dbReference type="InterPro" id="IPR002656">
    <property type="entry name" value="Acyl_transf_3_dom"/>
</dbReference>
<feature type="transmembrane region" description="Helical" evidence="7">
    <location>
        <begin position="242"/>
        <end position="262"/>
    </location>
</feature>
<dbReference type="PANTHER" id="PTHR40074:SF4">
    <property type="entry name" value="INNER MEMBRANE PROTEIN YCFT"/>
    <property type="match status" value="1"/>
</dbReference>
<evidence type="ECO:0000256" key="6">
    <source>
        <dbReference type="ARBA" id="ARBA00023136"/>
    </source>
</evidence>
<dbReference type="Proteomes" id="UP000244934">
    <property type="component" value="Unassembled WGS sequence"/>
</dbReference>
<keyword evidence="4 7" id="KW-0812">Transmembrane</keyword>
<comment type="similarity">
    <text evidence="2">Belongs to the acyltransferase 3 family.</text>
</comment>
<gene>
    <name evidence="9" type="primary">ycfT_2</name>
    <name evidence="9" type="ORF">KSP9073_00482</name>
</gene>
<keyword evidence="6 7" id="KW-0472">Membrane</keyword>
<organism evidence="9 10">
    <name type="scientific">Kushneria phyllosphaerae</name>
    <dbReference type="NCBI Taxonomy" id="2100822"/>
    <lineage>
        <taxon>Bacteria</taxon>
        <taxon>Pseudomonadati</taxon>
        <taxon>Pseudomonadota</taxon>
        <taxon>Gammaproteobacteria</taxon>
        <taxon>Oceanospirillales</taxon>
        <taxon>Halomonadaceae</taxon>
        <taxon>Kushneria</taxon>
    </lineage>
</organism>
<evidence type="ECO:0000256" key="5">
    <source>
        <dbReference type="ARBA" id="ARBA00022989"/>
    </source>
</evidence>
<dbReference type="RefSeq" id="WP_108841348.1">
    <property type="nucleotide sequence ID" value="NZ_ONZI01000001.1"/>
</dbReference>
<dbReference type="EMBL" id="ONZI01000001">
    <property type="protein sequence ID" value="SPJ32482.1"/>
    <property type="molecule type" value="Genomic_DNA"/>
</dbReference>
<evidence type="ECO:0000256" key="7">
    <source>
        <dbReference type="SAM" id="Phobius"/>
    </source>
</evidence>
<feature type="transmembrane region" description="Helical" evidence="7">
    <location>
        <begin position="85"/>
        <end position="102"/>
    </location>
</feature>
<evidence type="ECO:0000259" key="8">
    <source>
        <dbReference type="Pfam" id="PF01757"/>
    </source>
</evidence>
<feature type="transmembrane region" description="Helical" evidence="7">
    <location>
        <begin position="308"/>
        <end position="329"/>
    </location>
</feature>
<feature type="transmembrane region" description="Helical" evidence="7">
    <location>
        <begin position="161"/>
        <end position="180"/>
    </location>
</feature>
<dbReference type="AlphaFoldDB" id="A0A2R8CI54"/>
<evidence type="ECO:0000256" key="2">
    <source>
        <dbReference type="ARBA" id="ARBA00007400"/>
    </source>
</evidence>
<evidence type="ECO:0000256" key="3">
    <source>
        <dbReference type="ARBA" id="ARBA00022475"/>
    </source>
</evidence>
<feature type="transmembrane region" description="Helical" evidence="7">
    <location>
        <begin position="283"/>
        <end position="302"/>
    </location>
</feature>
<evidence type="ECO:0000313" key="9">
    <source>
        <dbReference type="EMBL" id="SPJ32482.1"/>
    </source>
</evidence>
<evidence type="ECO:0000313" key="10">
    <source>
        <dbReference type="Proteomes" id="UP000244934"/>
    </source>
</evidence>
<accession>A0A2R8CI54</accession>
<name>A0A2R8CI54_9GAMM</name>
<keyword evidence="3" id="KW-1003">Cell membrane</keyword>
<dbReference type="Pfam" id="PF01757">
    <property type="entry name" value="Acyl_transf_3"/>
    <property type="match status" value="1"/>
</dbReference>
<dbReference type="GO" id="GO:0016413">
    <property type="term" value="F:O-acetyltransferase activity"/>
    <property type="evidence" value="ECO:0007669"/>
    <property type="project" value="TreeGrafter"/>
</dbReference>
<evidence type="ECO:0000256" key="1">
    <source>
        <dbReference type="ARBA" id="ARBA00004651"/>
    </source>
</evidence>
<protein>
    <submittedName>
        <fullName evidence="9">Inner membrane protein YcfT</fullName>
    </submittedName>
</protein>
<dbReference type="OrthoDB" id="9767863at2"/>
<sequence length="362" mass="40005">MPSARRIDWIDAAKGVCILAVVLYHFNQMVLQQIDFGQTAIPTLWNLGITALKPLRMPLFFLISGFLASRSITGRGWGQIRSSRVANLLWVYALWVGLYWLFTESVIEPLDVDIAGAGAHPETLMGMVIQLISADTGLWYLYALVLYFVACKLIQHTSSPAAISIGLGVAMHLISSLWLPPSLWNISTLLNYLFFFAIGCHCQPLILRHYTQGNPVRFLITAVLTLMALGLAWKLGSMEAPGVKLVLALLMVSTTIDLFALLTQRFKMGLLCDIGRRTLPIYVIHKLLIFALVAVMPEVLYIEGALENGVLAVTPLAMTLLIGALCLLAHRALNRGPGRVLFTMPHTFRRLAYRSGLLHPAA</sequence>
<comment type="subcellular location">
    <subcellularLocation>
        <location evidence="1">Cell membrane</location>
        <topology evidence="1">Multi-pass membrane protein</topology>
    </subcellularLocation>
</comment>
<keyword evidence="5 7" id="KW-1133">Transmembrane helix</keyword>
<feature type="domain" description="Acyltransferase 3" evidence="8">
    <location>
        <begin position="7"/>
        <end position="323"/>
    </location>
</feature>
<keyword evidence="10" id="KW-1185">Reference proteome</keyword>
<feature type="transmembrane region" description="Helical" evidence="7">
    <location>
        <begin position="127"/>
        <end position="149"/>
    </location>
</feature>
<feature type="transmembrane region" description="Helical" evidence="7">
    <location>
        <begin position="186"/>
        <end position="206"/>
    </location>
</feature>
<proteinExistence type="inferred from homology"/>
<dbReference type="GO" id="GO:0009246">
    <property type="term" value="P:enterobacterial common antigen biosynthetic process"/>
    <property type="evidence" value="ECO:0007669"/>
    <property type="project" value="TreeGrafter"/>
</dbReference>
<dbReference type="GO" id="GO:0005886">
    <property type="term" value="C:plasma membrane"/>
    <property type="evidence" value="ECO:0007669"/>
    <property type="project" value="UniProtKB-SubCell"/>
</dbReference>
<dbReference type="PANTHER" id="PTHR40074">
    <property type="entry name" value="O-ACETYLTRANSFERASE WECH"/>
    <property type="match status" value="1"/>
</dbReference>
<feature type="transmembrane region" description="Helical" evidence="7">
    <location>
        <begin position="218"/>
        <end position="236"/>
    </location>
</feature>
<reference evidence="10" key="1">
    <citation type="submission" date="2018-03" db="EMBL/GenBank/DDBJ databases">
        <authorList>
            <person name="Navarro De La Torre S."/>
        </authorList>
    </citation>
    <scope>NUCLEOTIDE SEQUENCE [LARGE SCALE GENOMIC DNA]</scope>
    <source>
        <strain evidence="10">EAod3</strain>
    </source>
</reference>
<evidence type="ECO:0000256" key="4">
    <source>
        <dbReference type="ARBA" id="ARBA00022692"/>
    </source>
</evidence>